<dbReference type="AlphaFoldDB" id="A0A1I6PQ73"/>
<dbReference type="RefSeq" id="WP_092307753.1">
    <property type="nucleotide sequence ID" value="NZ_FOZV01000002.1"/>
</dbReference>
<keyword evidence="3" id="KW-1185">Reference proteome</keyword>
<gene>
    <name evidence="2" type="ORF">SAMN05192570_1174</name>
</gene>
<accession>A0A1I6PQ73</accession>
<dbReference type="STRING" id="871741.SAMN05192570_1174"/>
<organism evidence="2 3">
    <name type="scientific">Brevundimonas viscosa</name>
    <dbReference type="NCBI Taxonomy" id="871741"/>
    <lineage>
        <taxon>Bacteria</taxon>
        <taxon>Pseudomonadati</taxon>
        <taxon>Pseudomonadota</taxon>
        <taxon>Alphaproteobacteria</taxon>
        <taxon>Caulobacterales</taxon>
        <taxon>Caulobacteraceae</taxon>
        <taxon>Brevundimonas</taxon>
    </lineage>
</organism>
<name>A0A1I6PQ73_9CAUL</name>
<protein>
    <submittedName>
        <fullName evidence="2">Uncharacterized protein</fullName>
    </submittedName>
</protein>
<sequence>MTGFDYTRAAATAERLIQKFGQTGKLRVETPGSGPSYDPGEPTITDHDAVMAVLEFEKSDVDGTRILATDKRILVAAKGLPVEPSTEHQLLDAAGQAYSVIAVDPLSPAGVPVFYWVQARR</sequence>
<dbReference type="EMBL" id="FOZV01000002">
    <property type="protein sequence ID" value="SFS42336.1"/>
    <property type="molecule type" value="Genomic_DNA"/>
</dbReference>
<feature type="region of interest" description="Disordered" evidence="1">
    <location>
        <begin position="24"/>
        <end position="43"/>
    </location>
</feature>
<dbReference type="OrthoDB" id="7205619at2"/>
<evidence type="ECO:0000313" key="2">
    <source>
        <dbReference type="EMBL" id="SFS42336.1"/>
    </source>
</evidence>
<proteinExistence type="predicted"/>
<evidence type="ECO:0000256" key="1">
    <source>
        <dbReference type="SAM" id="MobiDB-lite"/>
    </source>
</evidence>
<dbReference type="Proteomes" id="UP000198788">
    <property type="component" value="Unassembled WGS sequence"/>
</dbReference>
<evidence type="ECO:0000313" key="3">
    <source>
        <dbReference type="Proteomes" id="UP000198788"/>
    </source>
</evidence>
<reference evidence="3" key="1">
    <citation type="submission" date="2016-10" db="EMBL/GenBank/DDBJ databases">
        <authorList>
            <person name="Varghese N."/>
            <person name="Submissions S."/>
        </authorList>
    </citation>
    <scope>NUCLEOTIDE SEQUENCE [LARGE SCALE GENOMIC DNA]</scope>
    <source>
        <strain evidence="3">CGMCC 1.10683</strain>
    </source>
</reference>